<gene>
    <name evidence="1" type="ORF">EHF33_16960</name>
</gene>
<dbReference type="AlphaFoldDB" id="A0A3G8YHY2"/>
<evidence type="ECO:0000313" key="1">
    <source>
        <dbReference type="EMBL" id="AZI44593.1"/>
    </source>
</evidence>
<name>A0A3G8YHY2_9DEIO</name>
<dbReference type="OrthoDB" id="71225at2"/>
<organism evidence="1 2">
    <name type="scientific">Deinococcus psychrotolerans</name>
    <dbReference type="NCBI Taxonomy" id="2489213"/>
    <lineage>
        <taxon>Bacteria</taxon>
        <taxon>Thermotogati</taxon>
        <taxon>Deinococcota</taxon>
        <taxon>Deinococci</taxon>
        <taxon>Deinococcales</taxon>
        <taxon>Deinococcaceae</taxon>
        <taxon>Deinococcus</taxon>
    </lineage>
</organism>
<reference evidence="1 2" key="1">
    <citation type="submission" date="2018-11" db="EMBL/GenBank/DDBJ databases">
        <title>Deinococcus shelandsis sp. nov., isolated from South Shetland Islands soil of Antarctica.</title>
        <authorList>
            <person name="Tian J."/>
        </authorList>
    </citation>
    <scope>NUCLEOTIDE SEQUENCE [LARGE SCALE GENOMIC DNA]</scope>
    <source>
        <strain evidence="1 2">S14-83T</strain>
        <plasmid evidence="1 2">unnamed1</plasmid>
    </source>
</reference>
<proteinExistence type="predicted"/>
<dbReference type="EMBL" id="CP034185">
    <property type="protein sequence ID" value="AZI44593.1"/>
    <property type="molecule type" value="Genomic_DNA"/>
</dbReference>
<sequence>MPETKLRECQEGSTNNIRLLVFGLLALTFAAPALAQKMDGKMPDAKMSGLKMDAEMPEEKMVGMMGAPMFKYSANPMMNMMMAGNTVAFTKPLG</sequence>
<keyword evidence="1" id="KW-0614">Plasmid</keyword>
<geneLocation type="plasmid" evidence="1 2">
    <name>unnamed1</name>
</geneLocation>
<accession>A0A3G8YHY2</accession>
<evidence type="ECO:0000313" key="2">
    <source>
        <dbReference type="Proteomes" id="UP000276417"/>
    </source>
</evidence>
<protein>
    <submittedName>
        <fullName evidence="1">Uncharacterized protein</fullName>
    </submittedName>
</protein>
<dbReference type="RefSeq" id="WP_124874380.1">
    <property type="nucleotide sequence ID" value="NZ_CP034185.1"/>
</dbReference>
<dbReference type="KEGG" id="dph:EHF33_16960"/>
<keyword evidence="2" id="KW-1185">Reference proteome</keyword>
<dbReference type="Proteomes" id="UP000276417">
    <property type="component" value="Plasmid unnamed1"/>
</dbReference>